<dbReference type="WBParaSite" id="EEL_0000530401-mRNA-1">
    <property type="protein sequence ID" value="EEL_0000530401-mRNA-1"/>
    <property type="gene ID" value="EEL_0000530401"/>
</dbReference>
<protein>
    <submittedName>
        <fullName evidence="3">Secreted protein</fullName>
    </submittedName>
</protein>
<dbReference type="AlphaFoldDB" id="A0A0R3RTL4"/>
<feature type="signal peptide" evidence="1">
    <location>
        <begin position="1"/>
        <end position="25"/>
    </location>
</feature>
<evidence type="ECO:0000256" key="1">
    <source>
        <dbReference type="SAM" id="SignalP"/>
    </source>
</evidence>
<dbReference type="Proteomes" id="UP000050640">
    <property type="component" value="Unplaced"/>
</dbReference>
<proteinExistence type="predicted"/>
<name>A0A0R3RTL4_9BILA</name>
<keyword evidence="1" id="KW-0732">Signal</keyword>
<accession>A0A0R3RTL4</accession>
<sequence>MNGVSKRPQWAILLVVSFAFNLCGADDYCEHYVSCQQRLEVEERLCVKLEEKLDRGDTQCLRSLNMAHAAVDGLQLRKTELERDCFMKTGDNQSWSLKKLQRASCKRAVVQRLPNLFIRKSGKFPTKIGQHNNIKECRKSARLLRKQCHTLARCCSLHSCSGLVTIQSQITSATTFLHHLKWKCFEQKNLYKV</sequence>
<evidence type="ECO:0000313" key="3">
    <source>
        <dbReference type="WBParaSite" id="EEL_0000530401-mRNA-1"/>
    </source>
</evidence>
<keyword evidence="2" id="KW-1185">Reference proteome</keyword>
<organism evidence="2 3">
    <name type="scientific">Elaeophora elaphi</name>
    <dbReference type="NCBI Taxonomy" id="1147741"/>
    <lineage>
        <taxon>Eukaryota</taxon>
        <taxon>Metazoa</taxon>
        <taxon>Ecdysozoa</taxon>
        <taxon>Nematoda</taxon>
        <taxon>Chromadorea</taxon>
        <taxon>Rhabditida</taxon>
        <taxon>Spirurina</taxon>
        <taxon>Spiruromorpha</taxon>
        <taxon>Filarioidea</taxon>
        <taxon>Onchocercidae</taxon>
        <taxon>Elaeophora</taxon>
    </lineage>
</organism>
<dbReference type="STRING" id="1147741.A0A0R3RTL4"/>
<evidence type="ECO:0000313" key="2">
    <source>
        <dbReference type="Proteomes" id="UP000050640"/>
    </source>
</evidence>
<reference evidence="3" key="1">
    <citation type="submission" date="2017-02" db="UniProtKB">
        <authorList>
            <consortium name="WormBaseParasite"/>
        </authorList>
    </citation>
    <scope>IDENTIFICATION</scope>
</reference>
<feature type="chain" id="PRO_5006447784" evidence="1">
    <location>
        <begin position="26"/>
        <end position="193"/>
    </location>
</feature>